<evidence type="ECO:0000313" key="8">
    <source>
        <dbReference type="Proteomes" id="UP000295043"/>
    </source>
</evidence>
<evidence type="ECO:0000256" key="2">
    <source>
        <dbReference type="ARBA" id="ARBA00008520"/>
    </source>
</evidence>
<reference evidence="7 8" key="1">
    <citation type="submission" date="2019-03" db="EMBL/GenBank/DDBJ databases">
        <title>Genomic Encyclopedia of Type Strains, Phase IV (KMG-V): Genome sequencing to study the core and pangenomes of soil and plant-associated prokaryotes.</title>
        <authorList>
            <person name="Whitman W."/>
        </authorList>
    </citation>
    <scope>NUCLEOTIDE SEQUENCE [LARGE SCALE GENOMIC DNA]</scope>
    <source>
        <strain evidence="7 8">23C40</strain>
    </source>
</reference>
<dbReference type="PANTHER" id="PTHR43649">
    <property type="entry name" value="ARABINOSE-BINDING PROTEIN-RELATED"/>
    <property type="match status" value="1"/>
</dbReference>
<dbReference type="PROSITE" id="PS51318">
    <property type="entry name" value="TAT"/>
    <property type="match status" value="1"/>
</dbReference>
<feature type="chain" id="PRO_5020277162" evidence="6">
    <location>
        <begin position="31"/>
        <end position="434"/>
    </location>
</feature>
<sequence>MPIKRRDFLAASAALAGAAGLGIRPSFAQAEPSYKPEEGASLRLLRWSPFVKSEEDAWLANTKKFTEATGVEVRIDKESWEDIRPKAAVAANVGSGPDMVWCWFDDAHQYPDKLVDLTELANYLGNKYGGWYDGVKGYATHDDKFIAMPLTAIGNAICYRDSHMKAAGFSEFPKDTAGFLELCKAMKAKGTPAGFPHGKAVGDGNNYAHWLLWSHGGKMVDESGKVTINSPETLAAINYAKQLYETFIPGTESWLDINNNRAFLAGQVSLTANGVSLYYAAKKDAALAELAADIRTTNFPIGPVGQSVELHQTSSILLFSHSQYPEAAKAYIKFMLEAEQMNAWIQGSSAYCCQPLKAFANNPVWTSDPIHAPYAKASETLRPNGYAGPLGYASAGVMADYVLVDMFAAAVTGQMTPEDAVVEAERRANRYYRV</sequence>
<name>A0A4R2BPG7_9HYPH</name>
<dbReference type="RefSeq" id="WP_132076581.1">
    <property type="nucleotide sequence ID" value="NZ_SLVU01000010.1"/>
</dbReference>
<dbReference type="SUPFAM" id="SSF53850">
    <property type="entry name" value="Periplasmic binding protein-like II"/>
    <property type="match status" value="1"/>
</dbReference>
<feature type="signal peptide" evidence="6">
    <location>
        <begin position="1"/>
        <end position="30"/>
    </location>
</feature>
<dbReference type="EMBL" id="SLVU01000010">
    <property type="protein sequence ID" value="TCN29351.1"/>
    <property type="molecule type" value="Genomic_DNA"/>
</dbReference>
<dbReference type="InterPro" id="IPR006311">
    <property type="entry name" value="TAT_signal"/>
</dbReference>
<keyword evidence="3" id="KW-0813">Transport</keyword>
<dbReference type="GO" id="GO:0042597">
    <property type="term" value="C:periplasmic space"/>
    <property type="evidence" value="ECO:0007669"/>
    <property type="project" value="UniProtKB-SubCell"/>
</dbReference>
<dbReference type="NCBIfam" id="TIGR01409">
    <property type="entry name" value="TAT_signal_seq"/>
    <property type="match status" value="1"/>
</dbReference>
<organism evidence="7 8">
    <name type="scientific">Sinorhizobium americanum</name>
    <dbReference type="NCBI Taxonomy" id="194963"/>
    <lineage>
        <taxon>Bacteria</taxon>
        <taxon>Pseudomonadati</taxon>
        <taxon>Pseudomonadota</taxon>
        <taxon>Alphaproteobacteria</taxon>
        <taxon>Hyphomicrobiales</taxon>
        <taxon>Rhizobiaceae</taxon>
        <taxon>Sinorhizobium/Ensifer group</taxon>
        <taxon>Sinorhizobium</taxon>
    </lineage>
</organism>
<evidence type="ECO:0000256" key="3">
    <source>
        <dbReference type="ARBA" id="ARBA00022448"/>
    </source>
</evidence>
<proteinExistence type="inferred from homology"/>
<dbReference type="InterPro" id="IPR050490">
    <property type="entry name" value="Bact_solute-bd_prot1"/>
</dbReference>
<gene>
    <name evidence="7" type="ORF">EV184_11015</name>
</gene>
<keyword evidence="5" id="KW-0574">Periplasm</keyword>
<evidence type="ECO:0000256" key="1">
    <source>
        <dbReference type="ARBA" id="ARBA00004418"/>
    </source>
</evidence>
<evidence type="ECO:0000256" key="6">
    <source>
        <dbReference type="SAM" id="SignalP"/>
    </source>
</evidence>
<dbReference type="PANTHER" id="PTHR43649:SF34">
    <property type="entry name" value="ABC TRANSPORTER PERIPLASMIC-BINDING PROTEIN YCJN-RELATED"/>
    <property type="match status" value="1"/>
</dbReference>
<dbReference type="InterPro" id="IPR006059">
    <property type="entry name" value="SBP"/>
</dbReference>
<dbReference type="AlphaFoldDB" id="A0A4R2BPG7"/>
<comment type="subcellular location">
    <subcellularLocation>
        <location evidence="1">Periplasm</location>
    </subcellularLocation>
</comment>
<dbReference type="InterPro" id="IPR019546">
    <property type="entry name" value="TAT_signal_bac_arc"/>
</dbReference>
<dbReference type="Pfam" id="PF13416">
    <property type="entry name" value="SBP_bac_8"/>
    <property type="match status" value="1"/>
</dbReference>
<evidence type="ECO:0000313" key="7">
    <source>
        <dbReference type="EMBL" id="TCN29351.1"/>
    </source>
</evidence>
<keyword evidence="4 6" id="KW-0732">Signal</keyword>
<accession>A0A4R2BPG7</accession>
<dbReference type="Proteomes" id="UP000295043">
    <property type="component" value="Unassembled WGS sequence"/>
</dbReference>
<evidence type="ECO:0000256" key="4">
    <source>
        <dbReference type="ARBA" id="ARBA00022729"/>
    </source>
</evidence>
<comment type="caution">
    <text evidence="7">The sequence shown here is derived from an EMBL/GenBank/DDBJ whole genome shotgun (WGS) entry which is preliminary data.</text>
</comment>
<protein>
    <submittedName>
        <fullName evidence="7">Carbohydrate ABC transporter substrate-binding protein (CUT1 family)</fullName>
    </submittedName>
</protein>
<evidence type="ECO:0000256" key="5">
    <source>
        <dbReference type="ARBA" id="ARBA00022764"/>
    </source>
</evidence>
<comment type="similarity">
    <text evidence="2">Belongs to the bacterial solute-binding protein 1 family.</text>
</comment>
<dbReference type="Gene3D" id="3.40.190.10">
    <property type="entry name" value="Periplasmic binding protein-like II"/>
    <property type="match status" value="1"/>
</dbReference>